<name>A0A840V4Q9_9BACT</name>
<evidence type="ECO:0000313" key="2">
    <source>
        <dbReference type="Proteomes" id="UP000557717"/>
    </source>
</evidence>
<protein>
    <submittedName>
        <fullName evidence="1">Photosystem II stability/assembly factor-like uncharacterized protein</fullName>
    </submittedName>
</protein>
<dbReference type="EMBL" id="JACHFD010000019">
    <property type="protein sequence ID" value="MBB5353005.1"/>
    <property type="molecule type" value="Genomic_DNA"/>
</dbReference>
<organism evidence="1 2">
    <name type="scientific">Haloferula luteola</name>
    <dbReference type="NCBI Taxonomy" id="595692"/>
    <lineage>
        <taxon>Bacteria</taxon>
        <taxon>Pseudomonadati</taxon>
        <taxon>Verrucomicrobiota</taxon>
        <taxon>Verrucomicrobiia</taxon>
        <taxon>Verrucomicrobiales</taxon>
        <taxon>Verrucomicrobiaceae</taxon>
        <taxon>Haloferula</taxon>
    </lineage>
</organism>
<dbReference type="InterPro" id="IPR052025">
    <property type="entry name" value="Xyloglucanase_GH74"/>
</dbReference>
<dbReference type="InterPro" id="IPR015943">
    <property type="entry name" value="WD40/YVTN_repeat-like_dom_sf"/>
</dbReference>
<sequence>MSDRIDLGTRKGLFSFERTSAGWIPCGQAFLGIQVPMLLHHDGRLLAAVEHGHFGTKLHRSSDGGCGWEELAPPAYPPKPDEVPDILDPWRQVPVPWSLEKIWCLESDGRPDGLWCGTLPGGLFRSHDGGSSWQLVRSLWDRPERAQWAGGGYDWPGIHSICVHPDDPRRVAVAISCGGVWNTQDDGETWSQGAHGMSYDFLPEDQGGANPEGQDPHRMVRCPAAPHRLWVQHHCSIYRSDDDAQSWSKISQVEPSAFGFAVAVHPTDPETAWFVPAKKDEFRYPVDGRLVVTRTRDGGKSFETLSRGLPEGPAWDLIYRHGLDIDSSGERLVMGSTTGSLWISENGGDDWQLITAHLPPIFCARFA</sequence>
<dbReference type="GO" id="GO:0010411">
    <property type="term" value="P:xyloglucan metabolic process"/>
    <property type="evidence" value="ECO:0007669"/>
    <property type="project" value="TreeGrafter"/>
</dbReference>
<dbReference type="Proteomes" id="UP000557717">
    <property type="component" value="Unassembled WGS sequence"/>
</dbReference>
<gene>
    <name evidence="1" type="ORF">HNR46_003258</name>
</gene>
<accession>A0A840V4Q9</accession>
<reference evidence="1 2" key="1">
    <citation type="submission" date="2020-08" db="EMBL/GenBank/DDBJ databases">
        <title>Genomic Encyclopedia of Type Strains, Phase IV (KMG-IV): sequencing the most valuable type-strain genomes for metagenomic binning, comparative biology and taxonomic classification.</title>
        <authorList>
            <person name="Goeker M."/>
        </authorList>
    </citation>
    <scope>NUCLEOTIDE SEQUENCE [LARGE SCALE GENOMIC DNA]</scope>
    <source>
        <strain evidence="1 2">YC6886</strain>
    </source>
</reference>
<dbReference type="AlphaFoldDB" id="A0A840V4Q9"/>
<keyword evidence="2" id="KW-1185">Reference proteome</keyword>
<dbReference type="PANTHER" id="PTHR43739">
    <property type="entry name" value="XYLOGLUCANASE (EUROFUNG)"/>
    <property type="match status" value="1"/>
</dbReference>
<dbReference type="SUPFAM" id="SSF110296">
    <property type="entry name" value="Oligoxyloglucan reducing end-specific cellobiohydrolase"/>
    <property type="match status" value="1"/>
</dbReference>
<evidence type="ECO:0000313" key="1">
    <source>
        <dbReference type="EMBL" id="MBB5353005.1"/>
    </source>
</evidence>
<dbReference type="PANTHER" id="PTHR43739:SF5">
    <property type="entry name" value="EXO-ALPHA-SIALIDASE"/>
    <property type="match status" value="1"/>
</dbReference>
<dbReference type="RefSeq" id="WP_184020505.1">
    <property type="nucleotide sequence ID" value="NZ_JACHFD010000019.1"/>
</dbReference>
<dbReference type="CDD" id="cd15482">
    <property type="entry name" value="Sialidase_non-viral"/>
    <property type="match status" value="1"/>
</dbReference>
<comment type="caution">
    <text evidence="1">The sequence shown here is derived from an EMBL/GenBank/DDBJ whole genome shotgun (WGS) entry which is preliminary data.</text>
</comment>
<dbReference type="Gene3D" id="2.130.10.10">
    <property type="entry name" value="YVTN repeat-like/Quinoprotein amine dehydrogenase"/>
    <property type="match status" value="1"/>
</dbReference>
<proteinExistence type="predicted"/>